<proteinExistence type="predicted"/>
<evidence type="ECO:0000313" key="4">
    <source>
        <dbReference type="Proteomes" id="UP001156905"/>
    </source>
</evidence>
<evidence type="ECO:0000256" key="2">
    <source>
        <dbReference type="SAM" id="Phobius"/>
    </source>
</evidence>
<dbReference type="EMBL" id="BSOW01000004">
    <property type="protein sequence ID" value="GLR84730.1"/>
    <property type="molecule type" value="Genomic_DNA"/>
</dbReference>
<keyword evidence="2" id="KW-0472">Membrane</keyword>
<dbReference type="RefSeq" id="WP_284262818.1">
    <property type="nucleotide sequence ID" value="NZ_BSOW01000004.1"/>
</dbReference>
<keyword evidence="2" id="KW-1133">Transmembrane helix</keyword>
<feature type="transmembrane region" description="Helical" evidence="2">
    <location>
        <begin position="12"/>
        <end position="29"/>
    </location>
</feature>
<accession>A0ABQ6AVT0</accession>
<sequence length="279" mass="29999">MDWRRIIRTDIAASAVVHLTLVALIVLISEVHPFHAPPTEAVDVDIVTPEELKEKVPEPTPSPQFQLPELTAKDKAEVSAPPPSPPPQPAQQPSPQPTPQASPRPQPSPTPARREAKAQPQPQPQPAPQAPSYTPPEPDVTLKYGVMLGLPAELPPLSKDAPKENETGGAADTEAARLPANVIAEFRRHLRSCAKLPDTIAPSDNVHIKMRTFMTTDGQLATVPALIEASASPAKGLALMQAAKAALQACQPYTMLPADKYEEWKVLDLTFTPKDFGAP</sequence>
<dbReference type="Proteomes" id="UP001156905">
    <property type="component" value="Unassembled WGS sequence"/>
</dbReference>
<organism evidence="3 4">
    <name type="scientific">Bradyrhizobium iriomotense</name>
    <dbReference type="NCBI Taxonomy" id="441950"/>
    <lineage>
        <taxon>Bacteria</taxon>
        <taxon>Pseudomonadati</taxon>
        <taxon>Pseudomonadota</taxon>
        <taxon>Alphaproteobacteria</taxon>
        <taxon>Hyphomicrobiales</taxon>
        <taxon>Nitrobacteraceae</taxon>
        <taxon>Bradyrhizobium</taxon>
    </lineage>
</organism>
<evidence type="ECO:0000256" key="1">
    <source>
        <dbReference type="SAM" id="MobiDB-lite"/>
    </source>
</evidence>
<dbReference type="Gene3D" id="3.30.1150.10">
    <property type="match status" value="1"/>
</dbReference>
<keyword evidence="2" id="KW-0812">Transmembrane</keyword>
<keyword evidence="4" id="KW-1185">Reference proteome</keyword>
<name>A0ABQ6AVT0_9BRAD</name>
<feature type="region of interest" description="Disordered" evidence="1">
    <location>
        <begin position="52"/>
        <end position="141"/>
    </location>
</feature>
<feature type="compositionally biased region" description="Pro residues" evidence="1">
    <location>
        <begin position="121"/>
        <end position="138"/>
    </location>
</feature>
<protein>
    <recommendedName>
        <fullName evidence="5">Cell envelope biogenesis protein TolA</fullName>
    </recommendedName>
</protein>
<evidence type="ECO:0008006" key="5">
    <source>
        <dbReference type="Google" id="ProtNLM"/>
    </source>
</evidence>
<feature type="compositionally biased region" description="Pro residues" evidence="1">
    <location>
        <begin position="80"/>
        <end position="110"/>
    </location>
</feature>
<comment type="caution">
    <text evidence="3">The sequence shown here is derived from an EMBL/GenBank/DDBJ whole genome shotgun (WGS) entry which is preliminary data.</text>
</comment>
<evidence type="ECO:0000313" key="3">
    <source>
        <dbReference type="EMBL" id="GLR84730.1"/>
    </source>
</evidence>
<gene>
    <name evidence="3" type="ORF">GCM10007857_14400</name>
</gene>
<reference evidence="4" key="1">
    <citation type="journal article" date="2019" name="Int. J. Syst. Evol. Microbiol.">
        <title>The Global Catalogue of Microorganisms (GCM) 10K type strain sequencing project: providing services to taxonomists for standard genome sequencing and annotation.</title>
        <authorList>
            <consortium name="The Broad Institute Genomics Platform"/>
            <consortium name="The Broad Institute Genome Sequencing Center for Infectious Disease"/>
            <person name="Wu L."/>
            <person name="Ma J."/>
        </authorList>
    </citation>
    <scope>NUCLEOTIDE SEQUENCE [LARGE SCALE GENOMIC DNA]</scope>
    <source>
        <strain evidence="4">NBRC 102520</strain>
    </source>
</reference>